<sequence length="353" mass="39623">MAPIFAAGQIFARATQKELGSSAPVLLNLWTGFNLITNTILLPILVMTFLFSGRAKRHPTLVNLCITWIFSGIFSLLLFFAGQQRGPEPNQSVCIAQTSLLYGITPMWSVAVLMMMYYITLALNGDPGKAILSKWQLVLMLSAPYIAQCSFTIATLFVSIDHPDKVNRAHRYFYCALRSLPIFWSVTIFTAVFCLFIFILEVHLSMKVYRIWRGRRNAGRSSGLDIQLVLRVLAFGLYITFGMVVNVISMLNYDSVLPDMYAATVGTVVFLVFGTQSDVLRVWAFWLPEKKRRPPTIFITRENNWSDVLDLAKSAPADITEKGFDMPPVPPPKVPFVLPPKAVDGVRLKDGRL</sequence>
<evidence type="ECO:0000256" key="1">
    <source>
        <dbReference type="SAM" id="Phobius"/>
    </source>
</evidence>
<feature type="transmembrane region" description="Helical" evidence="1">
    <location>
        <begin position="180"/>
        <end position="204"/>
    </location>
</feature>
<feature type="transmembrane region" description="Helical" evidence="1">
    <location>
        <begin position="61"/>
        <end position="80"/>
    </location>
</feature>
<feature type="transmembrane region" description="Helical" evidence="1">
    <location>
        <begin position="224"/>
        <end position="248"/>
    </location>
</feature>
<proteinExistence type="predicted"/>
<feature type="transmembrane region" description="Helical" evidence="1">
    <location>
        <begin position="260"/>
        <end position="283"/>
    </location>
</feature>
<protein>
    <recommendedName>
        <fullName evidence="4">G-protein coupled receptors family 1 profile domain-containing protein</fullName>
    </recommendedName>
</protein>
<organism evidence="2 3">
    <name type="scientific">Crucibulum laeve</name>
    <dbReference type="NCBI Taxonomy" id="68775"/>
    <lineage>
        <taxon>Eukaryota</taxon>
        <taxon>Fungi</taxon>
        <taxon>Dikarya</taxon>
        <taxon>Basidiomycota</taxon>
        <taxon>Agaricomycotina</taxon>
        <taxon>Agaricomycetes</taxon>
        <taxon>Agaricomycetidae</taxon>
        <taxon>Agaricales</taxon>
        <taxon>Agaricineae</taxon>
        <taxon>Nidulariaceae</taxon>
        <taxon>Crucibulum</taxon>
    </lineage>
</organism>
<accession>A0A5C3M5X2</accession>
<feature type="transmembrane region" description="Helical" evidence="1">
    <location>
        <begin position="29"/>
        <end position="49"/>
    </location>
</feature>
<reference evidence="2 3" key="1">
    <citation type="journal article" date="2019" name="Nat. Ecol. Evol.">
        <title>Megaphylogeny resolves global patterns of mushroom evolution.</title>
        <authorList>
            <person name="Varga T."/>
            <person name="Krizsan K."/>
            <person name="Foldi C."/>
            <person name="Dima B."/>
            <person name="Sanchez-Garcia M."/>
            <person name="Sanchez-Ramirez S."/>
            <person name="Szollosi G.J."/>
            <person name="Szarkandi J.G."/>
            <person name="Papp V."/>
            <person name="Albert L."/>
            <person name="Andreopoulos W."/>
            <person name="Angelini C."/>
            <person name="Antonin V."/>
            <person name="Barry K.W."/>
            <person name="Bougher N.L."/>
            <person name="Buchanan P."/>
            <person name="Buyck B."/>
            <person name="Bense V."/>
            <person name="Catcheside P."/>
            <person name="Chovatia M."/>
            <person name="Cooper J."/>
            <person name="Damon W."/>
            <person name="Desjardin D."/>
            <person name="Finy P."/>
            <person name="Geml J."/>
            <person name="Haridas S."/>
            <person name="Hughes K."/>
            <person name="Justo A."/>
            <person name="Karasinski D."/>
            <person name="Kautmanova I."/>
            <person name="Kiss B."/>
            <person name="Kocsube S."/>
            <person name="Kotiranta H."/>
            <person name="LaButti K.M."/>
            <person name="Lechner B.E."/>
            <person name="Liimatainen K."/>
            <person name="Lipzen A."/>
            <person name="Lukacs Z."/>
            <person name="Mihaltcheva S."/>
            <person name="Morgado L.N."/>
            <person name="Niskanen T."/>
            <person name="Noordeloos M.E."/>
            <person name="Ohm R.A."/>
            <person name="Ortiz-Santana B."/>
            <person name="Ovrebo C."/>
            <person name="Racz N."/>
            <person name="Riley R."/>
            <person name="Savchenko A."/>
            <person name="Shiryaev A."/>
            <person name="Soop K."/>
            <person name="Spirin V."/>
            <person name="Szebenyi C."/>
            <person name="Tomsovsky M."/>
            <person name="Tulloss R.E."/>
            <person name="Uehling J."/>
            <person name="Grigoriev I.V."/>
            <person name="Vagvolgyi C."/>
            <person name="Papp T."/>
            <person name="Martin F.M."/>
            <person name="Miettinen O."/>
            <person name="Hibbett D.S."/>
            <person name="Nagy L.G."/>
        </authorList>
    </citation>
    <scope>NUCLEOTIDE SEQUENCE [LARGE SCALE GENOMIC DNA]</scope>
    <source>
        <strain evidence="2 3">CBS 166.37</strain>
    </source>
</reference>
<dbReference type="AlphaFoldDB" id="A0A5C3M5X2"/>
<evidence type="ECO:0008006" key="4">
    <source>
        <dbReference type="Google" id="ProtNLM"/>
    </source>
</evidence>
<gene>
    <name evidence="2" type="ORF">BDQ12DRAFT_467703</name>
</gene>
<dbReference type="EMBL" id="ML213596">
    <property type="protein sequence ID" value="TFK40809.1"/>
    <property type="molecule type" value="Genomic_DNA"/>
</dbReference>
<feature type="transmembrane region" description="Helical" evidence="1">
    <location>
        <begin position="100"/>
        <end position="123"/>
    </location>
</feature>
<keyword evidence="1" id="KW-1133">Transmembrane helix</keyword>
<keyword evidence="3" id="KW-1185">Reference proteome</keyword>
<evidence type="ECO:0000313" key="2">
    <source>
        <dbReference type="EMBL" id="TFK40809.1"/>
    </source>
</evidence>
<evidence type="ECO:0000313" key="3">
    <source>
        <dbReference type="Proteomes" id="UP000308652"/>
    </source>
</evidence>
<keyword evidence="1" id="KW-0812">Transmembrane</keyword>
<name>A0A5C3M5X2_9AGAR</name>
<feature type="transmembrane region" description="Helical" evidence="1">
    <location>
        <begin position="135"/>
        <end position="160"/>
    </location>
</feature>
<keyword evidence="1" id="KW-0472">Membrane</keyword>
<dbReference type="STRING" id="68775.A0A5C3M5X2"/>
<dbReference type="Proteomes" id="UP000308652">
    <property type="component" value="Unassembled WGS sequence"/>
</dbReference>
<dbReference type="OrthoDB" id="3232296at2759"/>